<evidence type="ECO:0000256" key="3">
    <source>
        <dbReference type="ARBA" id="ARBA00022741"/>
    </source>
</evidence>
<dbReference type="PANTHER" id="PTHR42711">
    <property type="entry name" value="ABC TRANSPORTER ATP-BINDING PROTEIN"/>
    <property type="match status" value="1"/>
</dbReference>
<dbReference type="Proteomes" id="UP000535543">
    <property type="component" value="Unassembled WGS sequence"/>
</dbReference>
<name>A0A848KJS7_9NOCA</name>
<keyword evidence="8" id="KW-1185">Reference proteome</keyword>
<evidence type="ECO:0000313" key="7">
    <source>
        <dbReference type="EMBL" id="NMN96490.1"/>
    </source>
</evidence>
<dbReference type="EMBL" id="VCQU01000005">
    <property type="protein sequence ID" value="NMN96490.1"/>
    <property type="molecule type" value="Genomic_DNA"/>
</dbReference>
<evidence type="ECO:0000259" key="6">
    <source>
        <dbReference type="PROSITE" id="PS50893"/>
    </source>
</evidence>
<dbReference type="InterPro" id="IPR050763">
    <property type="entry name" value="ABC_transporter_ATP-binding"/>
</dbReference>
<dbReference type="Pfam" id="PF00005">
    <property type="entry name" value="ABC_tran"/>
    <property type="match status" value="1"/>
</dbReference>
<dbReference type="GO" id="GO:0016887">
    <property type="term" value="F:ATP hydrolysis activity"/>
    <property type="evidence" value="ECO:0007669"/>
    <property type="project" value="InterPro"/>
</dbReference>
<evidence type="ECO:0000256" key="5">
    <source>
        <dbReference type="ARBA" id="ARBA00023251"/>
    </source>
</evidence>
<comment type="subcellular location">
    <subcellularLocation>
        <location evidence="1">Cell membrane</location>
        <topology evidence="1">Peripheral membrane protein</topology>
    </subcellularLocation>
</comment>
<proteinExistence type="predicted"/>
<reference evidence="7 8" key="2">
    <citation type="submission" date="2020-06" db="EMBL/GenBank/DDBJ databases">
        <title>Antribacter stalactiti gen. nov., sp. nov., a new member of the family Nacardiaceae isolated from a cave.</title>
        <authorList>
            <person name="Kim I.S."/>
        </authorList>
    </citation>
    <scope>NUCLEOTIDE SEQUENCE [LARGE SCALE GENOMIC DNA]</scope>
    <source>
        <strain evidence="7 8">YC2-7</strain>
    </source>
</reference>
<dbReference type="PROSITE" id="PS50893">
    <property type="entry name" value="ABC_TRANSPORTER_2"/>
    <property type="match status" value="1"/>
</dbReference>
<keyword evidence="5" id="KW-0046">Antibiotic resistance</keyword>
<keyword evidence="2" id="KW-0813">Transport</keyword>
<evidence type="ECO:0000256" key="4">
    <source>
        <dbReference type="ARBA" id="ARBA00022840"/>
    </source>
</evidence>
<gene>
    <name evidence="7" type="ORF">FGL95_15720</name>
</gene>
<dbReference type="InterPro" id="IPR027417">
    <property type="entry name" value="P-loop_NTPase"/>
</dbReference>
<feature type="domain" description="ABC transporter" evidence="6">
    <location>
        <begin position="15"/>
        <end position="244"/>
    </location>
</feature>
<evidence type="ECO:0000256" key="2">
    <source>
        <dbReference type="ARBA" id="ARBA00022448"/>
    </source>
</evidence>
<dbReference type="RefSeq" id="WP_169588472.1">
    <property type="nucleotide sequence ID" value="NZ_VCQU01000005.1"/>
</dbReference>
<dbReference type="InterPro" id="IPR003439">
    <property type="entry name" value="ABC_transporter-like_ATP-bd"/>
</dbReference>
<sequence length="317" mass="33622">MSSTLLIPVRTATPVVVEDLHVAFGKARALDGVDLEVRAGTTLGVLGHNGAGKTTLIKVLTTLLRPTTGRVVVDGLYVVTDATAVRRRIGVTGQYAGLDEFLTARENLELVGRLAGLRTQARVRSGELIDRLGLQDLASRRIGELSGGSRRRVDLAASLVGSPSVLFLDEPTTGLDPLARTALWEVVDELTTNGTTVVLTTQYLEEADRLADHIVVLNKGRVAARGTPTQLKRIVGGKVVTATIPADRLHRLTFPTDAARLVASDQVRVSVTANDAATAADVVARLVSDDVEFSDLDIASPSLDDVFTHIALEGALS</sequence>
<keyword evidence="4 7" id="KW-0067">ATP-binding</keyword>
<reference evidence="7 8" key="1">
    <citation type="submission" date="2019-05" db="EMBL/GenBank/DDBJ databases">
        <authorList>
            <person name="Lee S.D."/>
        </authorList>
    </citation>
    <scope>NUCLEOTIDE SEQUENCE [LARGE SCALE GENOMIC DNA]</scope>
    <source>
        <strain evidence="7 8">YC2-7</strain>
    </source>
</reference>
<dbReference type="Gene3D" id="3.40.50.300">
    <property type="entry name" value="P-loop containing nucleotide triphosphate hydrolases"/>
    <property type="match status" value="1"/>
</dbReference>
<organism evidence="7 8">
    <name type="scientific">Antrihabitans stalactiti</name>
    <dbReference type="NCBI Taxonomy" id="2584121"/>
    <lineage>
        <taxon>Bacteria</taxon>
        <taxon>Bacillati</taxon>
        <taxon>Actinomycetota</taxon>
        <taxon>Actinomycetes</taxon>
        <taxon>Mycobacteriales</taxon>
        <taxon>Nocardiaceae</taxon>
        <taxon>Antrihabitans</taxon>
    </lineage>
</organism>
<dbReference type="SUPFAM" id="SSF52540">
    <property type="entry name" value="P-loop containing nucleoside triphosphate hydrolases"/>
    <property type="match status" value="1"/>
</dbReference>
<comment type="caution">
    <text evidence="7">The sequence shown here is derived from an EMBL/GenBank/DDBJ whole genome shotgun (WGS) entry which is preliminary data.</text>
</comment>
<dbReference type="SMART" id="SM00382">
    <property type="entry name" value="AAA"/>
    <property type="match status" value="1"/>
</dbReference>
<dbReference type="GO" id="GO:0046677">
    <property type="term" value="P:response to antibiotic"/>
    <property type="evidence" value="ECO:0007669"/>
    <property type="project" value="UniProtKB-KW"/>
</dbReference>
<keyword evidence="3" id="KW-0547">Nucleotide-binding</keyword>
<evidence type="ECO:0000313" key="8">
    <source>
        <dbReference type="Proteomes" id="UP000535543"/>
    </source>
</evidence>
<dbReference type="AlphaFoldDB" id="A0A848KJS7"/>
<accession>A0A848KJS7</accession>
<dbReference type="GO" id="GO:0005524">
    <property type="term" value="F:ATP binding"/>
    <property type="evidence" value="ECO:0007669"/>
    <property type="project" value="UniProtKB-KW"/>
</dbReference>
<protein>
    <submittedName>
        <fullName evidence="7">ATP-binding cassette domain-containing protein</fullName>
    </submittedName>
</protein>
<dbReference type="InterPro" id="IPR003593">
    <property type="entry name" value="AAA+_ATPase"/>
</dbReference>
<dbReference type="GO" id="GO:0005886">
    <property type="term" value="C:plasma membrane"/>
    <property type="evidence" value="ECO:0007669"/>
    <property type="project" value="UniProtKB-SubCell"/>
</dbReference>
<dbReference type="PANTHER" id="PTHR42711:SF19">
    <property type="entry name" value="DOXORUBICIN RESISTANCE ATP-BINDING PROTEIN DRRA"/>
    <property type="match status" value="1"/>
</dbReference>
<evidence type="ECO:0000256" key="1">
    <source>
        <dbReference type="ARBA" id="ARBA00004202"/>
    </source>
</evidence>